<gene>
    <name evidence="1" type="ORF">FA15DRAFT_603515</name>
</gene>
<proteinExistence type="predicted"/>
<dbReference type="Pfam" id="PF18759">
    <property type="entry name" value="Plavaka"/>
    <property type="match status" value="1"/>
</dbReference>
<sequence>SEPWQPFRTRLDFEVASFMRDNHLSRPQQARLLALMRESIEKQGSFTIEDCRDLDNTWTAARTAASRGLSKHTITIPYKDENIDFDVWTRPIWDWVKELLEDRSIVSRFEWDAQQIYRKNLEQDGTRSHSRMFTEPWTADAWWETQSSLPEGGVPFCIILYADKTRLSSFGTKKGYPVYARCGNLPAEVRNGEGIAGGRLVGWLPIVPEDADKTGTRKFADFKRIVWHTAFEKMLQSMVQYTESGFFFQCGDNIERCVFPLVMILSADYEEQCVMAAIRGTNSKCPCPICLVPQEELNQLSKRYTLRTTAEMKQVYDDSQECWTQAERNTTLMKYGLRDVENVFWQLSHVNVYDAISWDRLHTYHLGLFGDHLLTEFIGIVEANNLEVRLDSELDRFPRWRGLTHFNNLAKMREFSDGRKFEDLSKILVPAAHSVFNGNRKSPGFLLLKLIRSYVMLDMYASLRCHTTETIEGAKNELRIFEQRLKDYIKSGGSDKTWIFPKMHVQIHMIMDIIRKGVTRNTNTKPNEHKHGKYKDFYQLQTNFRDTEPQILKLEHDDVFCLLVHSRINELDRWADPPPTRRNRPPVTIGTSHASVGSPVDGVFRLLDILPFCPKSLSASETPASIAAKVRSLLCNDLGRDVDFSENSLVTIYQYTKISYNSLEDLSIMTDYLRTNQEFFGAPRHDFALLQHTEQEFWYAQLTCVLGIRVNNVAHLVAIVIPCDENPTSNDNTADRISDRQLRLTRVRMRRGGNTMTAVSINTIVRGALLVQDSTCPYDDEYVVVDTMDPDFWLRHREIVSKKQLRNMRLPF</sequence>
<dbReference type="OrthoDB" id="3239511at2759"/>
<dbReference type="AlphaFoldDB" id="A0A5C3KEF1"/>
<dbReference type="EMBL" id="ML210413">
    <property type="protein sequence ID" value="TFK18308.1"/>
    <property type="molecule type" value="Genomic_DNA"/>
</dbReference>
<protein>
    <submittedName>
        <fullName evidence="1">Uncharacterized protein</fullName>
    </submittedName>
</protein>
<name>A0A5C3KEF1_COPMA</name>
<dbReference type="Proteomes" id="UP000307440">
    <property type="component" value="Unassembled WGS sequence"/>
</dbReference>
<accession>A0A5C3KEF1</accession>
<feature type="non-terminal residue" evidence="1">
    <location>
        <position position="1"/>
    </location>
</feature>
<evidence type="ECO:0000313" key="1">
    <source>
        <dbReference type="EMBL" id="TFK18308.1"/>
    </source>
</evidence>
<organism evidence="1 2">
    <name type="scientific">Coprinopsis marcescibilis</name>
    <name type="common">Agaric fungus</name>
    <name type="synonym">Psathyrella marcescibilis</name>
    <dbReference type="NCBI Taxonomy" id="230819"/>
    <lineage>
        <taxon>Eukaryota</taxon>
        <taxon>Fungi</taxon>
        <taxon>Dikarya</taxon>
        <taxon>Basidiomycota</taxon>
        <taxon>Agaricomycotina</taxon>
        <taxon>Agaricomycetes</taxon>
        <taxon>Agaricomycetidae</taxon>
        <taxon>Agaricales</taxon>
        <taxon>Agaricineae</taxon>
        <taxon>Psathyrellaceae</taxon>
        <taxon>Coprinopsis</taxon>
    </lineage>
</organism>
<dbReference type="STRING" id="230819.A0A5C3KEF1"/>
<reference evidence="1 2" key="1">
    <citation type="journal article" date="2019" name="Nat. Ecol. Evol.">
        <title>Megaphylogeny resolves global patterns of mushroom evolution.</title>
        <authorList>
            <person name="Varga T."/>
            <person name="Krizsan K."/>
            <person name="Foldi C."/>
            <person name="Dima B."/>
            <person name="Sanchez-Garcia M."/>
            <person name="Sanchez-Ramirez S."/>
            <person name="Szollosi G.J."/>
            <person name="Szarkandi J.G."/>
            <person name="Papp V."/>
            <person name="Albert L."/>
            <person name="Andreopoulos W."/>
            <person name="Angelini C."/>
            <person name="Antonin V."/>
            <person name="Barry K.W."/>
            <person name="Bougher N.L."/>
            <person name="Buchanan P."/>
            <person name="Buyck B."/>
            <person name="Bense V."/>
            <person name="Catcheside P."/>
            <person name="Chovatia M."/>
            <person name="Cooper J."/>
            <person name="Damon W."/>
            <person name="Desjardin D."/>
            <person name="Finy P."/>
            <person name="Geml J."/>
            <person name="Haridas S."/>
            <person name="Hughes K."/>
            <person name="Justo A."/>
            <person name="Karasinski D."/>
            <person name="Kautmanova I."/>
            <person name="Kiss B."/>
            <person name="Kocsube S."/>
            <person name="Kotiranta H."/>
            <person name="LaButti K.M."/>
            <person name="Lechner B.E."/>
            <person name="Liimatainen K."/>
            <person name="Lipzen A."/>
            <person name="Lukacs Z."/>
            <person name="Mihaltcheva S."/>
            <person name="Morgado L.N."/>
            <person name="Niskanen T."/>
            <person name="Noordeloos M.E."/>
            <person name="Ohm R.A."/>
            <person name="Ortiz-Santana B."/>
            <person name="Ovrebo C."/>
            <person name="Racz N."/>
            <person name="Riley R."/>
            <person name="Savchenko A."/>
            <person name="Shiryaev A."/>
            <person name="Soop K."/>
            <person name="Spirin V."/>
            <person name="Szebenyi C."/>
            <person name="Tomsovsky M."/>
            <person name="Tulloss R.E."/>
            <person name="Uehling J."/>
            <person name="Grigoriev I.V."/>
            <person name="Vagvolgyi C."/>
            <person name="Papp T."/>
            <person name="Martin F.M."/>
            <person name="Miettinen O."/>
            <person name="Hibbett D.S."/>
            <person name="Nagy L.G."/>
        </authorList>
    </citation>
    <scope>NUCLEOTIDE SEQUENCE [LARGE SCALE GENOMIC DNA]</scope>
    <source>
        <strain evidence="1 2">CBS 121175</strain>
    </source>
</reference>
<dbReference type="InterPro" id="IPR041078">
    <property type="entry name" value="Plavaka"/>
</dbReference>
<evidence type="ECO:0000313" key="2">
    <source>
        <dbReference type="Proteomes" id="UP000307440"/>
    </source>
</evidence>
<keyword evidence="2" id="KW-1185">Reference proteome</keyword>